<evidence type="ECO:0000313" key="2">
    <source>
        <dbReference type="Proteomes" id="UP000176445"/>
    </source>
</evidence>
<dbReference type="InterPro" id="IPR017853">
    <property type="entry name" value="GH"/>
</dbReference>
<dbReference type="AlphaFoldDB" id="A0A1F6CPY2"/>
<gene>
    <name evidence="1" type="ORF">A2704_06525</name>
</gene>
<accession>A0A1F6CPY2</accession>
<evidence type="ECO:0008006" key="3">
    <source>
        <dbReference type="Google" id="ProtNLM"/>
    </source>
</evidence>
<sequence>MKRLILSLGLILAGGLVLGAGCERPGGITSSTPGGILKGVTLTPRSFEAADFNDFFDKAKQAGEIVSWSGDWNELSNLSGGGPTVTAGLAKTKGYVPMIIAQFFTQSSGKLLRPLNEENKKNYKSGAVAFVQKNKPPYLGLGIEVNMLYEKSPADFEAFVRLFDEVYDAVKAASPGTKVFTVFQLERMKGLLGGLFGGKNDPSKSNWELVDKFPKADFLAFTTYPGLIYKSPAEIPADYYSEIKSRINKPIVFTEIGWHSVAAPVGWESSGAEQAEFVRRFFELTKELKPEMAVWSFLYDQETIQPFNSMGLFDAAGPKPAWDAWLAGK</sequence>
<organism evidence="1 2">
    <name type="scientific">Candidatus Kaiserbacteria bacterium RIFCSPHIGHO2_01_FULL_54_36b</name>
    <dbReference type="NCBI Taxonomy" id="1798483"/>
    <lineage>
        <taxon>Bacteria</taxon>
        <taxon>Candidatus Kaiseribacteriota</taxon>
    </lineage>
</organism>
<proteinExistence type="predicted"/>
<protein>
    <recommendedName>
        <fullName evidence="3">GH26 domain-containing protein</fullName>
    </recommendedName>
</protein>
<dbReference type="Proteomes" id="UP000176445">
    <property type="component" value="Unassembled WGS sequence"/>
</dbReference>
<evidence type="ECO:0000313" key="1">
    <source>
        <dbReference type="EMBL" id="OGG51213.1"/>
    </source>
</evidence>
<name>A0A1F6CPY2_9BACT</name>
<reference evidence="1 2" key="1">
    <citation type="journal article" date="2016" name="Nat. Commun.">
        <title>Thousands of microbial genomes shed light on interconnected biogeochemical processes in an aquifer system.</title>
        <authorList>
            <person name="Anantharaman K."/>
            <person name="Brown C.T."/>
            <person name="Hug L.A."/>
            <person name="Sharon I."/>
            <person name="Castelle C.J."/>
            <person name="Probst A.J."/>
            <person name="Thomas B.C."/>
            <person name="Singh A."/>
            <person name="Wilkins M.J."/>
            <person name="Karaoz U."/>
            <person name="Brodie E.L."/>
            <person name="Williams K.H."/>
            <person name="Hubbard S.S."/>
            <person name="Banfield J.F."/>
        </authorList>
    </citation>
    <scope>NUCLEOTIDE SEQUENCE [LARGE SCALE GENOMIC DNA]</scope>
</reference>
<comment type="caution">
    <text evidence="1">The sequence shown here is derived from an EMBL/GenBank/DDBJ whole genome shotgun (WGS) entry which is preliminary data.</text>
</comment>
<dbReference type="SUPFAM" id="SSF51445">
    <property type="entry name" value="(Trans)glycosidases"/>
    <property type="match status" value="1"/>
</dbReference>
<dbReference type="PROSITE" id="PS51257">
    <property type="entry name" value="PROKAR_LIPOPROTEIN"/>
    <property type="match status" value="1"/>
</dbReference>
<dbReference type="Gene3D" id="3.20.20.80">
    <property type="entry name" value="Glycosidases"/>
    <property type="match status" value="1"/>
</dbReference>
<dbReference type="EMBL" id="MFKW01000035">
    <property type="protein sequence ID" value="OGG51213.1"/>
    <property type="molecule type" value="Genomic_DNA"/>
</dbReference>